<dbReference type="Proteomes" id="UP000464754">
    <property type="component" value="Chromosome"/>
</dbReference>
<dbReference type="RefSeq" id="WP_416354272.1">
    <property type="nucleotide sequence ID" value="NZ_AP019695.1"/>
</dbReference>
<name>A0A6N4THC6_9FIRM</name>
<evidence type="ECO:0000313" key="2">
    <source>
        <dbReference type="EMBL" id="BBK22117.1"/>
    </source>
</evidence>
<evidence type="ECO:0000259" key="1">
    <source>
        <dbReference type="Pfam" id="PF00485"/>
    </source>
</evidence>
<dbReference type="SUPFAM" id="SSF52540">
    <property type="entry name" value="P-loop containing nucleoside triphosphate hydrolases"/>
    <property type="match status" value="1"/>
</dbReference>
<keyword evidence="2" id="KW-0418">Kinase</keyword>
<dbReference type="Pfam" id="PF00485">
    <property type="entry name" value="PRK"/>
    <property type="match status" value="1"/>
</dbReference>
<dbReference type="PANTHER" id="PTHR10285">
    <property type="entry name" value="URIDINE KINASE"/>
    <property type="match status" value="1"/>
</dbReference>
<gene>
    <name evidence="2" type="ORF">Aargi30884_10200</name>
</gene>
<dbReference type="GO" id="GO:0016301">
    <property type="term" value="F:kinase activity"/>
    <property type="evidence" value="ECO:0007669"/>
    <property type="project" value="UniProtKB-KW"/>
</dbReference>
<feature type="domain" description="Phosphoribulokinase/uridine kinase" evidence="1">
    <location>
        <begin position="276"/>
        <end position="471"/>
    </location>
</feature>
<keyword evidence="3" id="KW-1185">Reference proteome</keyword>
<evidence type="ECO:0000313" key="3">
    <source>
        <dbReference type="Proteomes" id="UP000464754"/>
    </source>
</evidence>
<sequence length="537" mass="62399">MKILYNDKMLDIKKGTCAFSLLSKEEQKNVYAFLFNGHLHDVSYCMMEDGKLQTIDSESDTGKKIYDRTLSMLFISAVKQLYPDCEVHVEHSLSNGYFCRMEGKEHLDEKCVQMIQKRMQEMVKHKCIIHKVSMPLQKAVTFFKETNKLDKAQLFEMRNRKNVNIYSLEGIDGYFYGILLPNTTYLTHFSLRLYEGGIWLSSQEVFKNQPKMFQVFQEFERWGRLIGASNVAQLNQKILHGDMQNMVLMSETMVEKKLAQVAEKMVQKEKIKFVLISGPSSAGKTTFSRRLAIHLKILGKNPVALSMDDFFKNREDTPKLADGSYDFECLEALDVPLLQTCLKKLLQKEEVQMPLFNFQKGKREWRKEPLCLEDNQILIIEGIHGLNPKITNALPADSVFKIYINALTHLNLDEHNPIPTKDYRLIRRIARDYQFRGWSAAQTIHLWKNVVEGEEKYIYPYQEEADAVFNSSMIYELPILKTIVLPLLNEITVDQKEYLEAHRIEKLLSYFVEGESDAIPRHSILAEFIGNSVFDVY</sequence>
<protein>
    <submittedName>
        <fullName evidence="2">Uridine kinase</fullName>
    </submittedName>
</protein>
<proteinExistence type="predicted"/>
<dbReference type="GO" id="GO:0005524">
    <property type="term" value="F:ATP binding"/>
    <property type="evidence" value="ECO:0007669"/>
    <property type="project" value="InterPro"/>
</dbReference>
<reference evidence="3" key="1">
    <citation type="submission" date="2019-05" db="EMBL/GenBank/DDBJ databases">
        <title>Complete genome sequencing of Absiella argi strain JCM 30884.</title>
        <authorList>
            <person name="Sakamoto M."/>
            <person name="Murakami T."/>
            <person name="Mori H."/>
        </authorList>
    </citation>
    <scope>NUCLEOTIDE SEQUENCE [LARGE SCALE GENOMIC DNA]</scope>
    <source>
        <strain evidence="3">JCM 30884</strain>
    </source>
</reference>
<organism evidence="2 3">
    <name type="scientific">Amedibacterium intestinale</name>
    <dbReference type="NCBI Taxonomy" id="2583452"/>
    <lineage>
        <taxon>Bacteria</taxon>
        <taxon>Bacillati</taxon>
        <taxon>Bacillota</taxon>
        <taxon>Erysipelotrichia</taxon>
        <taxon>Erysipelotrichales</taxon>
        <taxon>Erysipelotrichaceae</taxon>
        <taxon>Amedibacterium</taxon>
    </lineage>
</organism>
<dbReference type="KEGG" id="aarg:Aargi30884_10200"/>
<dbReference type="InterPro" id="IPR006083">
    <property type="entry name" value="PRK/URK"/>
</dbReference>
<dbReference type="SUPFAM" id="SSF55186">
    <property type="entry name" value="ThrRS/AlaRS common domain"/>
    <property type="match status" value="1"/>
</dbReference>
<accession>A0A6N4THC6</accession>
<dbReference type="InterPro" id="IPR027417">
    <property type="entry name" value="P-loop_NTPase"/>
</dbReference>
<dbReference type="EMBL" id="AP019695">
    <property type="protein sequence ID" value="BBK22117.1"/>
    <property type="molecule type" value="Genomic_DNA"/>
</dbReference>
<dbReference type="AlphaFoldDB" id="A0A6N4THC6"/>
<keyword evidence="2" id="KW-0808">Transferase</keyword>
<dbReference type="Gene3D" id="3.30.980.10">
    <property type="entry name" value="Threonyl-trna Synthetase, Chain A, domain 2"/>
    <property type="match status" value="1"/>
</dbReference>
<dbReference type="CDD" id="cd02028">
    <property type="entry name" value="UMPK_like"/>
    <property type="match status" value="1"/>
</dbReference>
<dbReference type="InterPro" id="IPR018163">
    <property type="entry name" value="Thr/Ala-tRNA-synth_IIc_edit"/>
</dbReference>
<dbReference type="Gene3D" id="3.40.50.300">
    <property type="entry name" value="P-loop containing nucleotide triphosphate hydrolases"/>
    <property type="match status" value="1"/>
</dbReference>